<evidence type="ECO:0000256" key="5">
    <source>
        <dbReference type="ARBA" id="ARBA00022703"/>
    </source>
</evidence>
<dbReference type="InterPro" id="IPR036291">
    <property type="entry name" value="NAD(P)-bd_dom_sf"/>
</dbReference>
<dbReference type="PROSITE" id="PS50020">
    <property type="entry name" value="WW_DOMAIN_2"/>
    <property type="match status" value="1"/>
</dbReference>
<dbReference type="FunCoup" id="A0A1V9Y134">
    <property type="interactions" value="218"/>
</dbReference>
<comment type="caution">
    <text evidence="10">The sequence shown here is derived from an EMBL/GenBank/DDBJ whole genome shotgun (WGS) entry which is preliminary data.</text>
</comment>
<dbReference type="FunFam" id="3.40.50.720:FF:000353">
    <property type="entry name" value="WW domain-containing oxidoreductase"/>
    <property type="match status" value="1"/>
</dbReference>
<protein>
    <recommendedName>
        <fullName evidence="3">WW domain-containing oxidoreductase</fullName>
    </recommendedName>
</protein>
<evidence type="ECO:0000259" key="9">
    <source>
        <dbReference type="PROSITE" id="PS50020"/>
    </source>
</evidence>
<dbReference type="Pfam" id="PF00106">
    <property type="entry name" value="adh_short"/>
    <property type="match status" value="1"/>
</dbReference>
<dbReference type="PRINTS" id="PR00081">
    <property type="entry name" value="GDHRDH"/>
</dbReference>
<keyword evidence="6" id="KW-0560">Oxidoreductase</keyword>
<dbReference type="SMART" id="SM00456">
    <property type="entry name" value="WW"/>
    <property type="match status" value="1"/>
</dbReference>
<dbReference type="GO" id="GO:0005764">
    <property type="term" value="C:lysosome"/>
    <property type="evidence" value="ECO:0007669"/>
    <property type="project" value="UniProtKB-SubCell"/>
</dbReference>
<evidence type="ECO:0000256" key="4">
    <source>
        <dbReference type="ARBA" id="ARBA00022687"/>
    </source>
</evidence>
<dbReference type="SUPFAM" id="SSF51735">
    <property type="entry name" value="NAD(P)-binding Rossmann-fold domains"/>
    <property type="match status" value="1"/>
</dbReference>
<evidence type="ECO:0000256" key="6">
    <source>
        <dbReference type="ARBA" id="ARBA00023002"/>
    </source>
</evidence>
<keyword evidence="4" id="KW-0879">Wnt signaling pathway</keyword>
<dbReference type="Gene3D" id="3.40.50.720">
    <property type="entry name" value="NAD(P)-binding Rossmann-like Domain"/>
    <property type="match status" value="1"/>
</dbReference>
<gene>
    <name evidence="10" type="ORF">BIW11_05757</name>
</gene>
<reference evidence="10 11" key="1">
    <citation type="journal article" date="2017" name="Gigascience">
        <title>Draft genome of the honey bee ectoparasitic mite, Tropilaelaps mercedesae, is shaped by the parasitic life history.</title>
        <authorList>
            <person name="Dong X."/>
            <person name="Armstrong S.D."/>
            <person name="Xia D."/>
            <person name="Makepeace B.L."/>
            <person name="Darby A.C."/>
            <person name="Kadowaki T."/>
        </authorList>
    </citation>
    <scope>NUCLEOTIDE SEQUENCE [LARGE SCALE GENOMIC DNA]</scope>
    <source>
        <strain evidence="10">Wuxi-XJTLU</strain>
    </source>
</reference>
<proteinExistence type="predicted"/>
<dbReference type="GO" id="GO:0016491">
    <property type="term" value="F:oxidoreductase activity"/>
    <property type="evidence" value="ECO:0007669"/>
    <property type="project" value="UniProtKB-KW"/>
</dbReference>
<dbReference type="PANTHER" id="PTHR43157:SF31">
    <property type="entry name" value="PHOSPHATIDYLINOSITOL-GLYCAN BIOSYNTHESIS CLASS F PROTEIN"/>
    <property type="match status" value="1"/>
</dbReference>
<keyword evidence="8" id="KW-0458">Lysosome</keyword>
<evidence type="ECO:0000256" key="2">
    <source>
        <dbReference type="ARBA" id="ARBA00004555"/>
    </source>
</evidence>
<comment type="subcellular location">
    <subcellularLocation>
        <location evidence="2">Golgi apparatus</location>
    </subcellularLocation>
    <subcellularLocation>
        <location evidence="1">Lysosome</location>
    </subcellularLocation>
</comment>
<dbReference type="InParanoid" id="A0A1V9Y134"/>
<dbReference type="GO" id="GO:0016055">
    <property type="term" value="P:Wnt signaling pathway"/>
    <property type="evidence" value="ECO:0007669"/>
    <property type="project" value="UniProtKB-KW"/>
</dbReference>
<evidence type="ECO:0000313" key="11">
    <source>
        <dbReference type="Proteomes" id="UP000192247"/>
    </source>
</evidence>
<keyword evidence="11" id="KW-1185">Reference proteome</keyword>
<dbReference type="STRING" id="418985.A0A1V9Y134"/>
<feature type="domain" description="WW" evidence="9">
    <location>
        <begin position="14"/>
        <end position="47"/>
    </location>
</feature>
<dbReference type="SUPFAM" id="SSF51045">
    <property type="entry name" value="WW domain"/>
    <property type="match status" value="1"/>
</dbReference>
<evidence type="ECO:0000256" key="7">
    <source>
        <dbReference type="ARBA" id="ARBA00023034"/>
    </source>
</evidence>
<dbReference type="InterPro" id="IPR002347">
    <property type="entry name" value="SDR_fam"/>
</dbReference>
<organism evidence="10 11">
    <name type="scientific">Tropilaelaps mercedesae</name>
    <dbReference type="NCBI Taxonomy" id="418985"/>
    <lineage>
        <taxon>Eukaryota</taxon>
        <taxon>Metazoa</taxon>
        <taxon>Ecdysozoa</taxon>
        <taxon>Arthropoda</taxon>
        <taxon>Chelicerata</taxon>
        <taxon>Arachnida</taxon>
        <taxon>Acari</taxon>
        <taxon>Parasitiformes</taxon>
        <taxon>Mesostigmata</taxon>
        <taxon>Gamasina</taxon>
        <taxon>Dermanyssoidea</taxon>
        <taxon>Laelapidae</taxon>
        <taxon>Tropilaelaps</taxon>
    </lineage>
</organism>
<dbReference type="OrthoDB" id="9989144at2759"/>
<keyword evidence="7" id="KW-0333">Golgi apparatus</keyword>
<sequence length="405" mass="45353">MNNPMTGGDIFTDDDLPPGWIERASDDGSVVYINTTTGASTFQHPSTGKRNSVPKELPFGWVEDFEGPSKVFVNVSTGQRTTIDPRLAFKVEDTHTYRARFGGNSSCWDVLEGIDLSTKTILVTGGSCGIGWETARSLAAHGAQVVVTSRNVSSTNTAIQELQKERRTFRMSAMFVDLCDLNSVRTFAFEFKKTYNALHILILNAGVYGHPYEKTKDGFETTFQVNHLSQFYLLRLLSSLLEASSPARVIVLSSESHRFSFLTTPSHLSIDRLSPPEDKHFWSLVAYNDSKLLNVWFARELDRRMRSKGVKAFAVHPGNMINTSISRYWWFWRLLFWMMSPFTKTLAQGAATSVYGAVAPELADLGGLYLNNCAPCTPSKPALDDKMGEKLWALSERLLKEKNMN</sequence>
<dbReference type="EMBL" id="MNPL01001140">
    <property type="protein sequence ID" value="OQR79410.1"/>
    <property type="molecule type" value="Genomic_DNA"/>
</dbReference>
<dbReference type="PANTHER" id="PTHR43157">
    <property type="entry name" value="PHOSPHATIDYLINOSITOL-GLYCAN BIOSYNTHESIS CLASS F PROTEIN-RELATED"/>
    <property type="match status" value="1"/>
</dbReference>
<dbReference type="GO" id="GO:0006915">
    <property type="term" value="P:apoptotic process"/>
    <property type="evidence" value="ECO:0007669"/>
    <property type="project" value="UniProtKB-KW"/>
</dbReference>
<evidence type="ECO:0000256" key="8">
    <source>
        <dbReference type="ARBA" id="ARBA00023228"/>
    </source>
</evidence>
<dbReference type="Gene3D" id="2.20.70.10">
    <property type="match status" value="1"/>
</dbReference>
<dbReference type="Pfam" id="PF00397">
    <property type="entry name" value="WW"/>
    <property type="match status" value="1"/>
</dbReference>
<dbReference type="InterPro" id="IPR036020">
    <property type="entry name" value="WW_dom_sf"/>
</dbReference>
<accession>A0A1V9Y134</accession>
<dbReference type="AlphaFoldDB" id="A0A1V9Y134"/>
<dbReference type="Proteomes" id="UP000192247">
    <property type="component" value="Unassembled WGS sequence"/>
</dbReference>
<dbReference type="PROSITE" id="PS01159">
    <property type="entry name" value="WW_DOMAIN_1"/>
    <property type="match status" value="1"/>
</dbReference>
<evidence type="ECO:0000313" key="10">
    <source>
        <dbReference type="EMBL" id="OQR79410.1"/>
    </source>
</evidence>
<evidence type="ECO:0000256" key="3">
    <source>
        <dbReference type="ARBA" id="ARBA00016094"/>
    </source>
</evidence>
<dbReference type="CDD" id="cd00201">
    <property type="entry name" value="WW"/>
    <property type="match status" value="1"/>
</dbReference>
<dbReference type="GO" id="GO:0005794">
    <property type="term" value="C:Golgi apparatus"/>
    <property type="evidence" value="ECO:0007669"/>
    <property type="project" value="UniProtKB-SubCell"/>
</dbReference>
<name>A0A1V9Y134_9ACAR</name>
<dbReference type="InterPro" id="IPR001202">
    <property type="entry name" value="WW_dom"/>
</dbReference>
<keyword evidence="5" id="KW-0053">Apoptosis</keyword>
<evidence type="ECO:0000256" key="1">
    <source>
        <dbReference type="ARBA" id="ARBA00004371"/>
    </source>
</evidence>